<name>A0ABC9XAC3_GRUJA</name>
<sequence length="154" mass="17030">MEKTMMKQVVPLQPMKDHIGADLHTAAHGGPYTTAGRCALKEAAAHGEPTQEQVFWQKVWPSADPCWSSPFLKGWLHSVERTHAGAVPEELQPMGKGPVSEGLYPMGWMGSMPEQMKSARKEWQRQGVMNQPQAPNSLGHSGGWNEVEELGMKE</sequence>
<accession>A0ABC9XAC3</accession>
<feature type="region of interest" description="Disordered" evidence="1">
    <location>
        <begin position="116"/>
        <end position="154"/>
    </location>
</feature>
<dbReference type="Proteomes" id="UP001623348">
    <property type="component" value="Unassembled WGS sequence"/>
</dbReference>
<dbReference type="EMBL" id="BAAFJT010000009">
    <property type="protein sequence ID" value="GAB0193692.1"/>
    <property type="molecule type" value="Genomic_DNA"/>
</dbReference>
<evidence type="ECO:0000313" key="2">
    <source>
        <dbReference type="EMBL" id="GAB0193692.1"/>
    </source>
</evidence>
<organism evidence="2 3">
    <name type="scientific">Grus japonensis</name>
    <name type="common">Japanese crane</name>
    <name type="synonym">Red-crowned crane</name>
    <dbReference type="NCBI Taxonomy" id="30415"/>
    <lineage>
        <taxon>Eukaryota</taxon>
        <taxon>Metazoa</taxon>
        <taxon>Chordata</taxon>
        <taxon>Craniata</taxon>
        <taxon>Vertebrata</taxon>
        <taxon>Euteleostomi</taxon>
        <taxon>Archelosauria</taxon>
        <taxon>Archosauria</taxon>
        <taxon>Dinosauria</taxon>
        <taxon>Saurischia</taxon>
        <taxon>Theropoda</taxon>
        <taxon>Coelurosauria</taxon>
        <taxon>Aves</taxon>
        <taxon>Neognathae</taxon>
        <taxon>Neoaves</taxon>
        <taxon>Gruiformes</taxon>
        <taxon>Gruidae</taxon>
        <taxon>Grus</taxon>
    </lineage>
</organism>
<comment type="caution">
    <text evidence="2">The sequence shown here is derived from an EMBL/GenBank/DDBJ whole genome shotgun (WGS) entry which is preliminary data.</text>
</comment>
<protein>
    <submittedName>
        <fullName evidence="2">Zinc finger and BTB domain-containing protein 5</fullName>
    </submittedName>
</protein>
<gene>
    <name evidence="2" type="ORF">GRJ2_001834500</name>
</gene>
<feature type="compositionally biased region" description="Polar residues" evidence="1">
    <location>
        <begin position="127"/>
        <end position="139"/>
    </location>
</feature>
<dbReference type="AlphaFoldDB" id="A0ABC9XAC3"/>
<evidence type="ECO:0000313" key="3">
    <source>
        <dbReference type="Proteomes" id="UP001623348"/>
    </source>
</evidence>
<evidence type="ECO:0000256" key="1">
    <source>
        <dbReference type="SAM" id="MobiDB-lite"/>
    </source>
</evidence>
<proteinExistence type="predicted"/>
<keyword evidence="3" id="KW-1185">Reference proteome</keyword>
<reference evidence="2 3" key="1">
    <citation type="submission" date="2024-06" db="EMBL/GenBank/DDBJ databases">
        <title>The draft genome of Grus japonensis, version 3.</title>
        <authorList>
            <person name="Nabeshima K."/>
            <person name="Suzuki S."/>
            <person name="Onuma M."/>
        </authorList>
    </citation>
    <scope>NUCLEOTIDE SEQUENCE [LARGE SCALE GENOMIC DNA]</scope>
    <source>
        <strain evidence="2 3">451A</strain>
    </source>
</reference>